<dbReference type="SUPFAM" id="SSF52833">
    <property type="entry name" value="Thioredoxin-like"/>
    <property type="match status" value="1"/>
</dbReference>
<dbReference type="PANTHER" id="PTHR33558">
    <property type="entry name" value="GLUTAREDOXIN-LIKE PROTEIN C5ORF63 HOMOLOG"/>
    <property type="match status" value="1"/>
</dbReference>
<dbReference type="InterPro" id="IPR052565">
    <property type="entry name" value="Glutaredoxin-like_YDR286C"/>
</dbReference>
<dbReference type="Proteomes" id="UP000245539">
    <property type="component" value="Unassembled WGS sequence"/>
</dbReference>
<dbReference type="EMBL" id="QGKM01000023">
    <property type="protein sequence ID" value="PWQ97729.1"/>
    <property type="molecule type" value="Genomic_DNA"/>
</dbReference>
<keyword evidence="2" id="KW-1185">Reference proteome</keyword>
<dbReference type="InterPro" id="IPR008554">
    <property type="entry name" value="Glutaredoxin-like"/>
</dbReference>
<dbReference type="OrthoDB" id="8537427at2"/>
<evidence type="ECO:0000313" key="2">
    <source>
        <dbReference type="Proteomes" id="UP000245539"/>
    </source>
</evidence>
<dbReference type="InterPro" id="IPR036249">
    <property type="entry name" value="Thioredoxin-like_sf"/>
</dbReference>
<evidence type="ECO:0000313" key="1">
    <source>
        <dbReference type="EMBL" id="PWQ97729.1"/>
    </source>
</evidence>
<accession>A0A317CH89</accession>
<dbReference type="PANTHER" id="PTHR33558:SF1">
    <property type="entry name" value="GLUTAREDOXIN-LIKE PROTEIN C5ORF63 HOMOLOG"/>
    <property type="match status" value="1"/>
</dbReference>
<reference evidence="1 2" key="1">
    <citation type="submission" date="2018-05" db="EMBL/GenBank/DDBJ databases">
        <title>Leucothrix arctica sp. nov., isolated from Arctic seawater.</title>
        <authorList>
            <person name="Choi A."/>
            <person name="Baek K."/>
        </authorList>
    </citation>
    <scope>NUCLEOTIDE SEQUENCE [LARGE SCALE GENOMIC DNA]</scope>
    <source>
        <strain evidence="1 2">JCM 18388</strain>
    </source>
</reference>
<dbReference type="AlphaFoldDB" id="A0A317CH89"/>
<name>A0A317CH89_9GAMM</name>
<dbReference type="Pfam" id="PF05768">
    <property type="entry name" value="Glrx-like"/>
    <property type="match status" value="1"/>
</dbReference>
<gene>
    <name evidence="1" type="ORF">DKW60_10170</name>
</gene>
<dbReference type="Gene3D" id="3.40.30.10">
    <property type="entry name" value="Glutaredoxin"/>
    <property type="match status" value="1"/>
</dbReference>
<protein>
    <submittedName>
        <fullName evidence="1">Thioredoxin family protein</fullName>
    </submittedName>
</protein>
<proteinExistence type="predicted"/>
<sequence length="85" mass="10405">MVAYENTLIVYYRRGCHLCDEVAVHLRQFQSEFNYELEWVDIDEDPELKRRYDVDVPVVKYRDEVIFYHFFDEEQLRLSFTNASS</sequence>
<comment type="caution">
    <text evidence="1">The sequence shown here is derived from an EMBL/GenBank/DDBJ whole genome shotgun (WGS) entry which is preliminary data.</text>
</comment>
<organism evidence="1 2">
    <name type="scientific">Leucothrix pacifica</name>
    <dbReference type="NCBI Taxonomy" id="1247513"/>
    <lineage>
        <taxon>Bacteria</taxon>
        <taxon>Pseudomonadati</taxon>
        <taxon>Pseudomonadota</taxon>
        <taxon>Gammaproteobacteria</taxon>
        <taxon>Thiotrichales</taxon>
        <taxon>Thiotrichaceae</taxon>
        <taxon>Leucothrix</taxon>
    </lineage>
</organism>